<dbReference type="InterPro" id="IPR000868">
    <property type="entry name" value="Isochorismatase-like_dom"/>
</dbReference>
<keyword evidence="2" id="KW-0378">Hydrolase</keyword>
<keyword evidence="3" id="KW-1185">Reference proteome</keyword>
<sequence>MFKLKTDDTAVVVIDVQEKLVVAMDPDIYADMLSNTSKLVKGAKVLGLPVLCTQQYTKGLGGTVAELARDVSSHIEKVTFSCCGEESFKAALKENGIKNVVISGMETHVCVLQTVLDLLDDGYNVHVAADAVCSRSDFNWEIALDMMSKAGAVITCAEAVLFMLLGTAGTPEFKEISKIVK</sequence>
<accession>D4H310</accession>
<dbReference type="InterPro" id="IPR050993">
    <property type="entry name" value="Isochorismatase_domain"/>
</dbReference>
<dbReference type="STRING" id="522772.Dacet_2271"/>
<organism evidence="2 3">
    <name type="scientific">Denitrovibrio acetiphilus (strain DSM 12809 / NBRC 114555 / N2460)</name>
    <dbReference type="NCBI Taxonomy" id="522772"/>
    <lineage>
        <taxon>Bacteria</taxon>
        <taxon>Pseudomonadati</taxon>
        <taxon>Deferribacterota</taxon>
        <taxon>Deferribacteres</taxon>
        <taxon>Deferribacterales</taxon>
        <taxon>Geovibrionaceae</taxon>
        <taxon>Denitrovibrio</taxon>
    </lineage>
</organism>
<dbReference type="PANTHER" id="PTHR14119">
    <property type="entry name" value="HYDROLASE"/>
    <property type="match status" value="1"/>
</dbReference>
<dbReference type="GO" id="GO:0016787">
    <property type="term" value="F:hydrolase activity"/>
    <property type="evidence" value="ECO:0007669"/>
    <property type="project" value="UniProtKB-KW"/>
</dbReference>
<dbReference type="KEGG" id="dap:Dacet_2271"/>
<dbReference type="InParanoid" id="D4H310"/>
<proteinExistence type="predicted"/>
<dbReference type="OrthoDB" id="9796958at2"/>
<dbReference type="HOGENOM" id="CLU_066901_0_1_0"/>
<dbReference type="InterPro" id="IPR036380">
    <property type="entry name" value="Isochorismatase-like_sf"/>
</dbReference>
<evidence type="ECO:0000259" key="1">
    <source>
        <dbReference type="Pfam" id="PF00857"/>
    </source>
</evidence>
<evidence type="ECO:0000313" key="2">
    <source>
        <dbReference type="EMBL" id="ADD69033.1"/>
    </source>
</evidence>
<dbReference type="SUPFAM" id="SSF52499">
    <property type="entry name" value="Isochorismatase-like hydrolases"/>
    <property type="match status" value="1"/>
</dbReference>
<dbReference type="EMBL" id="CP001968">
    <property type="protein sequence ID" value="ADD69033.1"/>
    <property type="molecule type" value="Genomic_DNA"/>
</dbReference>
<dbReference type="CDD" id="cd01012">
    <property type="entry name" value="YcaC_related"/>
    <property type="match status" value="1"/>
</dbReference>
<dbReference type="Gene3D" id="3.40.50.850">
    <property type="entry name" value="Isochorismatase-like"/>
    <property type="match status" value="1"/>
</dbReference>
<dbReference type="FunCoup" id="D4H310">
    <property type="interactions" value="272"/>
</dbReference>
<evidence type="ECO:0000313" key="3">
    <source>
        <dbReference type="Proteomes" id="UP000002012"/>
    </source>
</evidence>
<dbReference type="eggNOG" id="COG1335">
    <property type="taxonomic scope" value="Bacteria"/>
</dbReference>
<dbReference type="Pfam" id="PF00857">
    <property type="entry name" value="Isochorismatase"/>
    <property type="match status" value="1"/>
</dbReference>
<dbReference type="PANTHER" id="PTHR14119:SF3">
    <property type="entry name" value="ISOCHORISMATASE DOMAIN-CONTAINING PROTEIN 2"/>
    <property type="match status" value="1"/>
</dbReference>
<gene>
    <name evidence="2" type="ordered locus">Dacet_2271</name>
</gene>
<dbReference type="RefSeq" id="WP_013011535.1">
    <property type="nucleotide sequence ID" value="NC_013943.1"/>
</dbReference>
<dbReference type="PaxDb" id="522772-Dacet_2271"/>
<feature type="domain" description="Isochorismatase-like" evidence="1">
    <location>
        <begin position="9"/>
        <end position="158"/>
    </location>
</feature>
<protein>
    <submittedName>
        <fullName evidence="2">Isochorismatase hydrolase</fullName>
    </submittedName>
</protein>
<reference evidence="2 3" key="1">
    <citation type="journal article" date="2010" name="Stand. Genomic Sci.">
        <title>Complete genome sequence of Denitrovibrio acetiphilus type strain (N2460).</title>
        <authorList>
            <person name="Kiss H."/>
            <person name="Lang E."/>
            <person name="Lapidus A."/>
            <person name="Copeland A."/>
            <person name="Nolan M."/>
            <person name="Glavina Del Rio T."/>
            <person name="Chen F."/>
            <person name="Lucas S."/>
            <person name="Tice H."/>
            <person name="Cheng J.F."/>
            <person name="Han C."/>
            <person name="Goodwin L."/>
            <person name="Pitluck S."/>
            <person name="Liolios K."/>
            <person name="Pati A."/>
            <person name="Ivanova N."/>
            <person name="Mavromatis K."/>
            <person name="Chen A."/>
            <person name="Palaniappan K."/>
            <person name="Land M."/>
            <person name="Hauser L."/>
            <person name="Chang Y.J."/>
            <person name="Jeffries C.D."/>
            <person name="Detter J.C."/>
            <person name="Brettin T."/>
            <person name="Spring S."/>
            <person name="Rohde M."/>
            <person name="Goker M."/>
            <person name="Woyke T."/>
            <person name="Bristow J."/>
            <person name="Eisen J.A."/>
            <person name="Markowitz V."/>
            <person name="Hugenholtz P."/>
            <person name="Kyrpides N.C."/>
            <person name="Klenk H.P."/>
        </authorList>
    </citation>
    <scope>NUCLEOTIDE SEQUENCE [LARGE SCALE GENOMIC DNA]</scope>
    <source>
        <strain evidence="3">DSM 12809 / NBRC 114555 / N2460</strain>
    </source>
</reference>
<dbReference type="AlphaFoldDB" id="D4H310"/>
<name>D4H310_DENA2</name>
<dbReference type="Proteomes" id="UP000002012">
    <property type="component" value="Chromosome"/>
</dbReference>